<accession>A0A388TI09</accession>
<dbReference type="FunFam" id="3.40.50.720:FF:000045">
    <property type="entry name" value="1-deoxy-D-xylulose 5-phosphate reductoisomerase"/>
    <property type="match status" value="1"/>
</dbReference>
<feature type="binding site" evidence="9">
    <location>
        <position position="37"/>
    </location>
    <ligand>
        <name>NADPH</name>
        <dbReference type="ChEBI" id="CHEBI:57783"/>
    </ligand>
</feature>
<feature type="binding site" evidence="9">
    <location>
        <position position="35"/>
    </location>
    <ligand>
        <name>NADPH</name>
        <dbReference type="ChEBI" id="CHEBI:57783"/>
    </ligand>
</feature>
<evidence type="ECO:0000256" key="8">
    <source>
        <dbReference type="ARBA" id="ARBA00048543"/>
    </source>
</evidence>
<evidence type="ECO:0000256" key="1">
    <source>
        <dbReference type="ARBA" id="ARBA00005094"/>
    </source>
</evidence>
<dbReference type="NCBIfam" id="TIGR00243">
    <property type="entry name" value="Dxr"/>
    <property type="match status" value="1"/>
</dbReference>
<comment type="cofactor">
    <cofactor evidence="9">
        <name>Mg(2+)</name>
        <dbReference type="ChEBI" id="CHEBI:18420"/>
    </cofactor>
    <cofactor evidence="9">
        <name>Mn(2+)</name>
        <dbReference type="ChEBI" id="CHEBI:29035"/>
    </cofactor>
</comment>
<dbReference type="UniPathway" id="UPA00056">
    <property type="reaction ID" value="UER00092"/>
</dbReference>
<feature type="binding site" evidence="9">
    <location>
        <position position="118"/>
    </location>
    <ligand>
        <name>NADPH</name>
        <dbReference type="ChEBI" id="CHEBI:57783"/>
    </ligand>
</feature>
<comment type="caution">
    <text evidence="9">Lacks conserved residue(s) required for the propagation of feature annotation.</text>
</comment>
<comment type="catalytic activity">
    <reaction evidence="8">
        <text>2-C-methyl-D-erythritol 4-phosphate + NADP(+) = 1-deoxy-D-xylulose 5-phosphate + NADPH + H(+)</text>
        <dbReference type="Rhea" id="RHEA:13717"/>
        <dbReference type="ChEBI" id="CHEBI:15378"/>
        <dbReference type="ChEBI" id="CHEBI:57783"/>
        <dbReference type="ChEBI" id="CHEBI:57792"/>
        <dbReference type="ChEBI" id="CHEBI:58262"/>
        <dbReference type="ChEBI" id="CHEBI:58349"/>
        <dbReference type="EC" id="1.1.1.267"/>
    </reaction>
    <physiologicalReaction direction="right-to-left" evidence="8">
        <dbReference type="Rhea" id="RHEA:13719"/>
    </physiologicalReaction>
</comment>
<evidence type="ECO:0000256" key="5">
    <source>
        <dbReference type="ARBA" id="ARBA00023002"/>
    </source>
</evidence>
<dbReference type="InterPro" id="IPR036169">
    <property type="entry name" value="DXPR_C_sf"/>
</dbReference>
<feature type="domain" description="1-deoxy-D-xylulose 5-phosphate reductoisomerase C-terminal" evidence="11">
    <location>
        <begin position="140"/>
        <end position="231"/>
    </location>
</feature>
<evidence type="ECO:0000256" key="2">
    <source>
        <dbReference type="ARBA" id="ARBA00006825"/>
    </source>
</evidence>
<dbReference type="GO" id="GO:0030604">
    <property type="term" value="F:1-deoxy-D-xylulose-5-phosphate reductoisomerase activity"/>
    <property type="evidence" value="ECO:0007669"/>
    <property type="project" value="UniProtKB-UniRule"/>
</dbReference>
<dbReference type="SUPFAM" id="SSF69055">
    <property type="entry name" value="1-deoxy-D-xylulose-5-phosphate reductoisomerase, C-terminal domain"/>
    <property type="match status" value="1"/>
</dbReference>
<dbReference type="InterPro" id="IPR003821">
    <property type="entry name" value="DXP_reductoisomerase"/>
</dbReference>
<dbReference type="GO" id="GO:0030145">
    <property type="term" value="F:manganese ion binding"/>
    <property type="evidence" value="ECO:0007669"/>
    <property type="project" value="TreeGrafter"/>
</dbReference>
<reference evidence="13 14" key="1">
    <citation type="journal article" date="2019" name="ISME J.">
        <title>Genome analyses of uncultured TG2/ZB3 bacteria in 'Margulisbacteria' specifically attached to ectosymbiotic spirochetes of protists in the termite gut.</title>
        <authorList>
            <person name="Utami Y.D."/>
            <person name="Kuwahara H."/>
            <person name="Igai K."/>
            <person name="Murakami T."/>
            <person name="Sugaya K."/>
            <person name="Morikawa T."/>
            <person name="Nagura Y."/>
            <person name="Yuki M."/>
            <person name="Deevong P."/>
            <person name="Inoue T."/>
            <person name="Kihara K."/>
            <person name="Lo N."/>
            <person name="Yamada A."/>
            <person name="Ohkuma M."/>
            <person name="Hongoh Y."/>
        </authorList>
    </citation>
    <scope>NUCLEOTIDE SEQUENCE [LARGE SCALE GENOMIC DNA]</scope>
    <source>
        <strain evidence="13">NkOx7-02</strain>
    </source>
</reference>
<dbReference type="InterPro" id="IPR013644">
    <property type="entry name" value="DXP_reductoisomerase_C"/>
</dbReference>
<dbReference type="GO" id="GO:0016853">
    <property type="term" value="F:isomerase activity"/>
    <property type="evidence" value="ECO:0007669"/>
    <property type="project" value="UniProtKB-KW"/>
</dbReference>
<dbReference type="SUPFAM" id="SSF55347">
    <property type="entry name" value="Glyceraldehyde-3-phosphate dehydrogenase-like, C-terminal domain"/>
    <property type="match status" value="1"/>
</dbReference>
<feature type="binding site" evidence="9">
    <location>
        <position position="10"/>
    </location>
    <ligand>
        <name>NADPH</name>
        <dbReference type="ChEBI" id="CHEBI:57783"/>
    </ligand>
</feature>
<feature type="binding site" evidence="9">
    <location>
        <position position="144"/>
    </location>
    <ligand>
        <name>Mn(2+)</name>
        <dbReference type="ChEBI" id="CHEBI:29035"/>
    </ligand>
</feature>
<evidence type="ECO:0000313" key="13">
    <source>
        <dbReference type="EMBL" id="GBR76532.1"/>
    </source>
</evidence>
<dbReference type="NCBIfam" id="NF009114">
    <property type="entry name" value="PRK12464.1"/>
    <property type="match status" value="1"/>
</dbReference>
<keyword evidence="7 9" id="KW-0414">Isoprene biosynthesis</keyword>
<evidence type="ECO:0000256" key="3">
    <source>
        <dbReference type="ARBA" id="ARBA00022723"/>
    </source>
</evidence>
<evidence type="ECO:0000256" key="6">
    <source>
        <dbReference type="ARBA" id="ARBA00023211"/>
    </source>
</evidence>
<evidence type="ECO:0000313" key="14">
    <source>
        <dbReference type="Proteomes" id="UP000275925"/>
    </source>
</evidence>
<dbReference type="GO" id="GO:0070402">
    <property type="term" value="F:NADPH binding"/>
    <property type="evidence" value="ECO:0007669"/>
    <property type="project" value="InterPro"/>
</dbReference>
<comment type="similarity">
    <text evidence="2 9">Belongs to the DXR family.</text>
</comment>
<keyword evidence="5 9" id="KW-0560">Oxidoreductase</keyword>
<feature type="binding site" evidence="9">
    <location>
        <position position="120"/>
    </location>
    <ligand>
        <name>NADPH</name>
        <dbReference type="ChEBI" id="CHEBI:57783"/>
    </ligand>
</feature>
<name>A0A388TI09_9BACT</name>
<dbReference type="AlphaFoldDB" id="A0A388TI09"/>
<comment type="pathway">
    <text evidence="1 9">Isoprenoid biosynthesis; isopentenyl diphosphate biosynthesis via DXP pathway; isopentenyl diphosphate from 1-deoxy-D-xylulose 5-phosphate: step 1/6.</text>
</comment>
<proteinExistence type="inferred from homology"/>
<feature type="binding site" evidence="9">
    <location>
        <position position="223"/>
    </location>
    <ligand>
        <name>1-deoxy-D-xylulose 5-phosphate</name>
        <dbReference type="ChEBI" id="CHEBI:57792"/>
    </ligand>
</feature>
<feature type="domain" description="DXP reductoisomerase C-terminal" evidence="12">
    <location>
        <begin position="263"/>
        <end position="378"/>
    </location>
</feature>
<dbReference type="EC" id="1.1.1.267" evidence="9"/>
<feature type="binding site" evidence="9">
    <location>
        <position position="119"/>
    </location>
    <ligand>
        <name>1-deoxy-D-xylulose 5-phosphate</name>
        <dbReference type="ChEBI" id="CHEBI:57792"/>
    </ligand>
</feature>
<feature type="binding site" evidence="9">
    <location>
        <position position="146"/>
    </location>
    <ligand>
        <name>1-deoxy-D-xylulose 5-phosphate</name>
        <dbReference type="ChEBI" id="CHEBI:57792"/>
    </ligand>
</feature>
<feature type="binding site" evidence="9">
    <location>
        <position position="145"/>
    </location>
    <ligand>
        <name>1-deoxy-D-xylulose 5-phosphate</name>
        <dbReference type="ChEBI" id="CHEBI:57792"/>
    </ligand>
</feature>
<evidence type="ECO:0000259" key="10">
    <source>
        <dbReference type="Pfam" id="PF02670"/>
    </source>
</evidence>
<evidence type="ECO:0000256" key="4">
    <source>
        <dbReference type="ARBA" id="ARBA00022857"/>
    </source>
</evidence>
<keyword evidence="4 9" id="KW-0521">NADP</keyword>
<comment type="caution">
    <text evidence="13">The sequence shown here is derived from an EMBL/GenBank/DDBJ whole genome shotgun (WGS) entry which is preliminary data.</text>
</comment>
<feature type="binding site" evidence="9">
    <location>
        <position position="178"/>
    </location>
    <ligand>
        <name>1-deoxy-D-xylulose 5-phosphate</name>
        <dbReference type="ChEBI" id="CHEBI:57792"/>
    </ligand>
</feature>
<feature type="binding site" evidence="9">
    <location>
        <position position="13"/>
    </location>
    <ligand>
        <name>NADPH</name>
        <dbReference type="ChEBI" id="CHEBI:57783"/>
    </ligand>
</feature>
<dbReference type="Pfam" id="PF08436">
    <property type="entry name" value="DXP_redisom_C"/>
    <property type="match status" value="1"/>
</dbReference>
<feature type="binding site" evidence="9">
    <location>
        <position position="214"/>
    </location>
    <ligand>
        <name>1-deoxy-D-xylulose 5-phosphate</name>
        <dbReference type="ChEBI" id="CHEBI:57792"/>
    </ligand>
</feature>
<dbReference type="Proteomes" id="UP000275925">
    <property type="component" value="Unassembled WGS sequence"/>
</dbReference>
<dbReference type="EMBL" id="BGZO01000032">
    <property type="protein sequence ID" value="GBR76532.1"/>
    <property type="molecule type" value="Genomic_DNA"/>
</dbReference>
<evidence type="ECO:0000259" key="11">
    <source>
        <dbReference type="Pfam" id="PF08436"/>
    </source>
</evidence>
<feature type="binding site" evidence="9">
    <location>
        <position position="220"/>
    </location>
    <ligand>
        <name>1-deoxy-D-xylulose 5-phosphate</name>
        <dbReference type="ChEBI" id="CHEBI:57792"/>
    </ligand>
</feature>
<feature type="domain" description="1-deoxy-D-xylulose 5-phosphate reductoisomerase N-terminal" evidence="10">
    <location>
        <begin position="4"/>
        <end position="126"/>
    </location>
</feature>
<dbReference type="InterPro" id="IPR036291">
    <property type="entry name" value="NAD(P)-bd_dom_sf"/>
</dbReference>
<keyword evidence="3 9" id="KW-0479">Metal-binding</keyword>
<feature type="binding site" evidence="9">
    <location>
        <position position="146"/>
    </location>
    <ligand>
        <name>Mn(2+)</name>
        <dbReference type="ChEBI" id="CHEBI:29035"/>
    </ligand>
</feature>
<evidence type="ECO:0000256" key="9">
    <source>
        <dbReference type="HAMAP-Rule" id="MF_00183"/>
    </source>
</evidence>
<feature type="binding site" evidence="9">
    <location>
        <position position="207"/>
    </location>
    <ligand>
        <name>NADPH</name>
        <dbReference type="ChEBI" id="CHEBI:57783"/>
    </ligand>
</feature>
<gene>
    <name evidence="9 13" type="primary">dxr</name>
    <name evidence="13" type="ORF">NO2_1065</name>
</gene>
<feature type="binding site" evidence="9">
    <location>
        <position position="219"/>
    </location>
    <ligand>
        <name>1-deoxy-D-xylulose 5-phosphate</name>
        <dbReference type="ChEBI" id="CHEBI:57792"/>
    </ligand>
</feature>
<feature type="binding site" evidence="9">
    <location>
        <position position="11"/>
    </location>
    <ligand>
        <name>NADPH</name>
        <dbReference type="ChEBI" id="CHEBI:57783"/>
    </ligand>
</feature>
<dbReference type="HAMAP" id="MF_00183">
    <property type="entry name" value="DXP_reductoisom"/>
    <property type="match status" value="1"/>
</dbReference>
<dbReference type="SUPFAM" id="SSF51735">
    <property type="entry name" value="NAD(P)-binding Rossmann-fold domains"/>
    <property type="match status" value="1"/>
</dbReference>
<organism evidence="13 14">
    <name type="scientific">Candidatus Termititenax persephonae</name>
    <dbReference type="NCBI Taxonomy" id="2218525"/>
    <lineage>
        <taxon>Bacteria</taxon>
        <taxon>Bacillati</taxon>
        <taxon>Candidatus Margulisiibacteriota</taxon>
        <taxon>Candidatus Termititenacia</taxon>
        <taxon>Candidatus Termititenacales</taxon>
        <taxon>Candidatus Termititenacaceae</taxon>
        <taxon>Candidatus Termititenax</taxon>
    </lineage>
</organism>
<dbReference type="PANTHER" id="PTHR30525:SF0">
    <property type="entry name" value="1-DEOXY-D-XYLULOSE 5-PHOSPHATE REDUCTOISOMERASE, CHLOROPLASTIC"/>
    <property type="match status" value="1"/>
</dbReference>
<dbReference type="GO" id="GO:0051484">
    <property type="term" value="P:isopentenyl diphosphate biosynthetic process, methylerythritol 4-phosphate pathway involved in terpenoid biosynthetic process"/>
    <property type="evidence" value="ECO:0007669"/>
    <property type="project" value="TreeGrafter"/>
</dbReference>
<keyword evidence="9" id="KW-0460">Magnesium</keyword>
<dbReference type="Pfam" id="PF13288">
    <property type="entry name" value="DXPR_C"/>
    <property type="match status" value="1"/>
</dbReference>
<evidence type="ECO:0000259" key="12">
    <source>
        <dbReference type="Pfam" id="PF13288"/>
    </source>
</evidence>
<dbReference type="PIRSF" id="PIRSF006205">
    <property type="entry name" value="Dxp_reductismrs"/>
    <property type="match status" value="1"/>
</dbReference>
<dbReference type="Gene3D" id="1.10.1740.10">
    <property type="match status" value="1"/>
</dbReference>
<dbReference type="Pfam" id="PF02670">
    <property type="entry name" value="DXP_reductoisom"/>
    <property type="match status" value="1"/>
</dbReference>
<sequence length="387" mass="42121">MRKISILGSTGSIGTQALAVLKNLPDYQVTALTAGTNISLLLRQIQEFKPRLVSVARASDAAAVRKEFPSVEVYSGADGLSRAATSEADIVLAAVVGTDCLVPVSEAIKQKKDIALANKELLVTAGELISGLVQRHGVKLLPVDSEHSAIMQSCPPQVSNGYFNYPVETIRRLILTASGGAFRETSPPNLPLMKAADALRHPNWQMGRKVTIDSATLVNKGLEVIEAHWLFGMPYAQIEVLIHPQSIVHSLVEYRDGSVLAQLGTPDMRLPIQYALAYPDRLPADYPKLDLLAVKNLTFQAPDWQNFRGLRLAYEAGQIGGTMPAVFNAANEAAVELFCQDKLKFTEIPQLIEDVMQKHVIIKNPTLDAILAAAQWAKGASLWQKVK</sequence>
<dbReference type="InterPro" id="IPR013512">
    <property type="entry name" value="DXP_reductoisomerase_N"/>
</dbReference>
<feature type="binding site" evidence="9">
    <location>
        <position position="223"/>
    </location>
    <ligand>
        <name>Mn(2+)</name>
        <dbReference type="ChEBI" id="CHEBI:29035"/>
    </ligand>
</feature>
<evidence type="ECO:0000256" key="7">
    <source>
        <dbReference type="ARBA" id="ARBA00023229"/>
    </source>
</evidence>
<dbReference type="Gene3D" id="3.40.50.720">
    <property type="entry name" value="NAD(P)-binding Rossmann-like Domain"/>
    <property type="match status" value="1"/>
</dbReference>
<feature type="binding site" evidence="9">
    <location>
        <position position="201"/>
    </location>
    <ligand>
        <name>1-deoxy-D-xylulose 5-phosphate</name>
        <dbReference type="ChEBI" id="CHEBI:57792"/>
    </ligand>
</feature>
<feature type="binding site" evidence="9">
    <location>
        <position position="12"/>
    </location>
    <ligand>
        <name>NADPH</name>
        <dbReference type="ChEBI" id="CHEBI:57783"/>
    </ligand>
</feature>
<protein>
    <recommendedName>
        <fullName evidence="9">1-deoxy-D-xylulose 5-phosphate reductoisomerase</fullName>
        <shortName evidence="9">DXP reductoisomerase</shortName>
        <ecNumber evidence="9">1.1.1.267</ecNumber>
    </recommendedName>
    <alternativeName>
        <fullName evidence="9">1-deoxyxylulose-5-phosphate reductoisomerase</fullName>
    </alternativeName>
    <alternativeName>
        <fullName evidence="9">2-C-methyl-D-erythritol 4-phosphate synthase</fullName>
    </alternativeName>
</protein>
<keyword evidence="6 9" id="KW-0464">Manganese</keyword>
<dbReference type="PANTHER" id="PTHR30525">
    <property type="entry name" value="1-DEOXY-D-XYLULOSE 5-PHOSPHATE REDUCTOISOMERASE"/>
    <property type="match status" value="1"/>
</dbReference>
<comment type="function">
    <text evidence="9">Catalyzes the NADPH-dependent rearrangement and reduction of 1-deoxy-D-xylulose-5-phosphate (DXP) to 2-C-methyl-D-erythritol 4-phosphate (MEP).</text>
</comment>
<keyword evidence="14" id="KW-1185">Reference proteome</keyword>
<dbReference type="InterPro" id="IPR026877">
    <property type="entry name" value="DXPR_C"/>
</dbReference>